<dbReference type="EMBL" id="AEJB01000104">
    <property type="protein sequence ID" value="ELP70117.1"/>
    <property type="molecule type" value="Genomic_DNA"/>
</dbReference>
<dbReference type="InterPro" id="IPR031325">
    <property type="entry name" value="RHS_repeat"/>
</dbReference>
<dbReference type="Pfam" id="PF05593">
    <property type="entry name" value="RHS_repeat"/>
    <property type="match status" value="1"/>
</dbReference>
<evidence type="ECO:0000313" key="2">
    <source>
        <dbReference type="EMBL" id="ELP70117.1"/>
    </source>
</evidence>
<accession>L7FFP4</accession>
<dbReference type="NCBIfam" id="TIGR01643">
    <property type="entry name" value="YD_repeat_2x"/>
    <property type="match status" value="1"/>
</dbReference>
<dbReference type="PATRIC" id="fig|698760.3.peg.1213"/>
<evidence type="ECO:0000313" key="3">
    <source>
        <dbReference type="Proteomes" id="UP000010931"/>
    </source>
</evidence>
<dbReference type="Proteomes" id="UP000010931">
    <property type="component" value="Unassembled WGS sequence"/>
</dbReference>
<feature type="region of interest" description="Disordered" evidence="1">
    <location>
        <begin position="1"/>
        <end position="28"/>
    </location>
</feature>
<evidence type="ECO:0000256" key="1">
    <source>
        <dbReference type="SAM" id="MobiDB-lite"/>
    </source>
</evidence>
<dbReference type="AlphaFoldDB" id="L7FFP4"/>
<dbReference type="Gene3D" id="2.180.10.10">
    <property type="entry name" value="RHS repeat-associated core"/>
    <property type="match status" value="1"/>
</dbReference>
<dbReference type="InterPro" id="IPR006530">
    <property type="entry name" value="YD"/>
</dbReference>
<dbReference type="GeneID" id="97404081"/>
<sequence length="125" mass="13794">MRAGAARKSGSRDTYDANGTLTKVTDKNHGTITVDQHDESGEHQGFKLTETRSGRWIDLVKTYPNQWQAKDNAGRTAVFDLDADGNLAKVTDTEDKATSYDYDGDGRVTKVTTPENAVTLFTYDD</sequence>
<proteinExistence type="predicted"/>
<organism evidence="2 3">
    <name type="scientific">Streptomyces turgidiscabies (strain Car8)</name>
    <dbReference type="NCBI Taxonomy" id="698760"/>
    <lineage>
        <taxon>Bacteria</taxon>
        <taxon>Bacillati</taxon>
        <taxon>Actinomycetota</taxon>
        <taxon>Actinomycetes</taxon>
        <taxon>Kitasatosporales</taxon>
        <taxon>Streptomycetaceae</taxon>
        <taxon>Streptomyces</taxon>
    </lineage>
</organism>
<gene>
    <name evidence="2" type="ORF">STRTUCAR8_10156</name>
</gene>
<dbReference type="STRING" id="85558.T45_04664"/>
<keyword evidence="3" id="KW-1185">Reference proteome</keyword>
<name>L7FFP4_STRT8</name>
<reference evidence="2 3" key="1">
    <citation type="journal article" date="2011" name="Plasmid">
        <title>Streptomyces turgidiscabies Car8 contains a modular pathogenicity island that shares virulence genes with other actinobacterial plant pathogens.</title>
        <authorList>
            <person name="Huguet-Tapia J.C."/>
            <person name="Badger J.H."/>
            <person name="Loria R."/>
            <person name="Pettis G.S."/>
        </authorList>
    </citation>
    <scope>NUCLEOTIDE SEQUENCE [LARGE SCALE GENOMIC DNA]</scope>
    <source>
        <strain evidence="2 3">Car8</strain>
    </source>
</reference>
<comment type="caution">
    <text evidence="2">The sequence shown here is derived from an EMBL/GenBank/DDBJ whole genome shotgun (WGS) entry which is preliminary data.</text>
</comment>
<protein>
    <submittedName>
        <fullName evidence="2">RHS repeat protein</fullName>
    </submittedName>
</protein>
<dbReference type="RefSeq" id="WP_006374546.1">
    <property type="nucleotide sequence ID" value="NZ_AEJB01000104.1"/>
</dbReference>